<name>A0A4U8V1R3_STECR</name>
<dbReference type="AlphaFoldDB" id="A0A4U8V1R3"/>
<reference evidence="1 2" key="1">
    <citation type="journal article" date="2015" name="Genome Biol.">
        <title>Comparative genomics of Steinernema reveals deeply conserved gene regulatory networks.</title>
        <authorList>
            <person name="Dillman A.R."/>
            <person name="Macchietto M."/>
            <person name="Porter C.F."/>
            <person name="Rogers A."/>
            <person name="Williams B."/>
            <person name="Antoshechkin I."/>
            <person name="Lee M.M."/>
            <person name="Goodwin Z."/>
            <person name="Lu X."/>
            <person name="Lewis E.E."/>
            <person name="Goodrich-Blair H."/>
            <person name="Stock S.P."/>
            <person name="Adams B.J."/>
            <person name="Sternberg P.W."/>
            <person name="Mortazavi A."/>
        </authorList>
    </citation>
    <scope>NUCLEOTIDE SEQUENCE [LARGE SCALE GENOMIC DNA]</scope>
    <source>
        <strain evidence="1 2">ALL</strain>
    </source>
</reference>
<evidence type="ECO:0000313" key="2">
    <source>
        <dbReference type="Proteomes" id="UP000298663"/>
    </source>
</evidence>
<organism evidence="1 2">
    <name type="scientific">Steinernema carpocapsae</name>
    <name type="common">Entomopathogenic nematode</name>
    <dbReference type="NCBI Taxonomy" id="34508"/>
    <lineage>
        <taxon>Eukaryota</taxon>
        <taxon>Metazoa</taxon>
        <taxon>Ecdysozoa</taxon>
        <taxon>Nematoda</taxon>
        <taxon>Chromadorea</taxon>
        <taxon>Rhabditida</taxon>
        <taxon>Tylenchina</taxon>
        <taxon>Panagrolaimomorpha</taxon>
        <taxon>Strongyloidoidea</taxon>
        <taxon>Steinernematidae</taxon>
        <taxon>Steinernema</taxon>
    </lineage>
</organism>
<gene>
    <name evidence="1" type="ORF">L596_005165</name>
</gene>
<evidence type="ECO:0000313" key="1">
    <source>
        <dbReference type="EMBL" id="TMS38437.1"/>
    </source>
</evidence>
<dbReference type="EMBL" id="CM016762">
    <property type="protein sequence ID" value="TMS38437.1"/>
    <property type="molecule type" value="Genomic_DNA"/>
</dbReference>
<reference evidence="1 2" key="2">
    <citation type="journal article" date="2019" name="G3 (Bethesda)">
        <title>Hybrid Assembly of the Genome of the Entomopathogenic Nematode Steinernema carpocapsae Identifies the X-Chromosome.</title>
        <authorList>
            <person name="Serra L."/>
            <person name="Macchietto M."/>
            <person name="Macias-Munoz A."/>
            <person name="McGill C.J."/>
            <person name="Rodriguez I.M."/>
            <person name="Rodriguez B."/>
            <person name="Murad R."/>
            <person name="Mortazavi A."/>
        </authorList>
    </citation>
    <scope>NUCLEOTIDE SEQUENCE [LARGE SCALE GENOMIC DNA]</scope>
    <source>
        <strain evidence="1 2">ALL</strain>
    </source>
</reference>
<dbReference type="OrthoDB" id="10249567at2759"/>
<comment type="caution">
    <text evidence="1">The sequence shown here is derived from an EMBL/GenBank/DDBJ whole genome shotgun (WGS) entry which is preliminary data.</text>
</comment>
<dbReference type="Proteomes" id="UP000298663">
    <property type="component" value="Chromosome X"/>
</dbReference>
<dbReference type="STRING" id="34508.A0A4U8V1R3"/>
<protein>
    <submittedName>
        <fullName evidence="1">Uncharacterized protein</fullName>
    </submittedName>
</protein>
<dbReference type="EMBL" id="AZBU02000001">
    <property type="protein sequence ID" value="TMS38437.1"/>
    <property type="molecule type" value="Genomic_DNA"/>
</dbReference>
<keyword evidence="2" id="KW-1185">Reference proteome</keyword>
<proteinExistence type="predicted"/>
<sequence>MGDLIGIDIGGPLRSSDSSSTTEVRLIKHTHVWTIPSFSQTSIKIKIESALVISGVQAHSSESNRDFSFFQVLYNNANAKCVAKFFLFNRRNEEIPTILHIRTQQFHGNFEYISSDLFIGHVQPRSELQLVLNLTITLDPIIPVPLPSDTNNAVIEDIHCDVSSFSLILFNSDFKSSKRCCCLSTAAISTISRSCLSNFFPQLTLPTQWFKGFGLSRAEKRLGH</sequence>
<accession>A0A4U8V1R3</accession>